<dbReference type="Pfam" id="PF13843">
    <property type="entry name" value="DDE_Tnp_1_7"/>
    <property type="match status" value="1"/>
</dbReference>
<evidence type="ECO:0000313" key="4">
    <source>
        <dbReference type="EMBL" id="CAH2000738.1"/>
    </source>
</evidence>
<keyword evidence="5" id="KW-1185">Reference proteome</keyword>
<proteinExistence type="predicted"/>
<dbReference type="Pfam" id="PF25273">
    <property type="entry name" value="DUF7869"/>
    <property type="match status" value="1"/>
</dbReference>
<dbReference type="PANTHER" id="PTHR10773:SF19">
    <property type="match status" value="1"/>
</dbReference>
<dbReference type="InterPro" id="IPR029526">
    <property type="entry name" value="PGBD"/>
</dbReference>
<name>A0A9P0LX93_ACAOB</name>
<dbReference type="InterPro" id="IPR057191">
    <property type="entry name" value="DUF7869"/>
</dbReference>
<dbReference type="PANTHER" id="PTHR10773">
    <property type="entry name" value="DNA-DIRECTED RNA POLYMERASES I, II, AND III SUBUNIT RPABC2"/>
    <property type="match status" value="1"/>
</dbReference>
<feature type="region of interest" description="Disordered" evidence="1">
    <location>
        <begin position="209"/>
        <end position="259"/>
    </location>
</feature>
<sequence>MLLRTIHFSSREHENNNDRFYKIRPVLDMLNNSFQQTYTVGKEMKYLAKDVTTKKLKKHEYIARETNDGIVVSKWKVARDVLMLSTVHGIGMRVPPPSSKRKRAFSPSCSNEEPTPKKKKETIKTPTLKPDAIIAYNNGKCGIDKSDQMASYSTCNRRGVKWYRKVLVFAEIHPNLAKDSVGLRWRSKETINRKWDELAICLNTHGSGATMLEKDNNNSEPDPYDTDEGDDYVPDDQSDSSENDETEHVTPRKTKKRRKNIALWKRNEKKRLRTAGKMYEGHKGKIRPERNLRTFVHTCSDTCSKCDKLNNIIKNSNNENEVSISKVSLEVHQRKAQKACEMKKMDAENSKALDDTIAICFDLQQTLPTPLLTTSKVFYLRQLWTYNFCIHNLGTGEARMYTWDETVSGRGSQEIGSCLLHFFKSLPSNITKIIAYSDSCGGQNKNKNICKLFMFAIKATHIKEIHHKFLEPGHTYMECDRDFALIEKNKKKIPQVFIPSHWREVIAASNKKFMIHNMTREMFFSFEKLNKK</sequence>
<organism evidence="4 5">
    <name type="scientific">Acanthoscelides obtectus</name>
    <name type="common">Bean weevil</name>
    <name type="synonym">Bruchus obtectus</name>
    <dbReference type="NCBI Taxonomy" id="200917"/>
    <lineage>
        <taxon>Eukaryota</taxon>
        <taxon>Metazoa</taxon>
        <taxon>Ecdysozoa</taxon>
        <taxon>Arthropoda</taxon>
        <taxon>Hexapoda</taxon>
        <taxon>Insecta</taxon>
        <taxon>Pterygota</taxon>
        <taxon>Neoptera</taxon>
        <taxon>Endopterygota</taxon>
        <taxon>Coleoptera</taxon>
        <taxon>Polyphaga</taxon>
        <taxon>Cucujiformia</taxon>
        <taxon>Chrysomeloidea</taxon>
        <taxon>Chrysomelidae</taxon>
        <taxon>Bruchinae</taxon>
        <taxon>Bruchini</taxon>
        <taxon>Acanthoscelides</taxon>
    </lineage>
</organism>
<feature type="compositionally biased region" description="Acidic residues" evidence="1">
    <location>
        <begin position="222"/>
        <end position="245"/>
    </location>
</feature>
<protein>
    <submittedName>
        <fullName evidence="4">Uncharacterized protein</fullName>
    </submittedName>
</protein>
<accession>A0A9P0LX93</accession>
<evidence type="ECO:0000256" key="1">
    <source>
        <dbReference type="SAM" id="MobiDB-lite"/>
    </source>
</evidence>
<evidence type="ECO:0000259" key="3">
    <source>
        <dbReference type="Pfam" id="PF25273"/>
    </source>
</evidence>
<dbReference type="EMBL" id="CAKOFQ010007420">
    <property type="protein sequence ID" value="CAH2000738.1"/>
    <property type="molecule type" value="Genomic_DNA"/>
</dbReference>
<evidence type="ECO:0000259" key="2">
    <source>
        <dbReference type="Pfam" id="PF13843"/>
    </source>
</evidence>
<dbReference type="AlphaFoldDB" id="A0A9P0LX93"/>
<feature type="domain" description="PiggyBac transposable element-derived protein" evidence="2">
    <location>
        <begin position="42"/>
        <end position="169"/>
    </location>
</feature>
<evidence type="ECO:0000313" key="5">
    <source>
        <dbReference type="Proteomes" id="UP001152888"/>
    </source>
</evidence>
<feature type="domain" description="DUF7869" evidence="3">
    <location>
        <begin position="395"/>
        <end position="492"/>
    </location>
</feature>
<feature type="region of interest" description="Disordered" evidence="1">
    <location>
        <begin position="93"/>
        <end position="122"/>
    </location>
</feature>
<dbReference type="OrthoDB" id="6753578at2759"/>
<gene>
    <name evidence="4" type="ORF">ACAOBT_LOCUS25763</name>
</gene>
<reference evidence="4" key="1">
    <citation type="submission" date="2022-03" db="EMBL/GenBank/DDBJ databases">
        <authorList>
            <person name="Sayadi A."/>
        </authorList>
    </citation>
    <scope>NUCLEOTIDE SEQUENCE</scope>
</reference>
<comment type="caution">
    <text evidence="4">The sequence shown here is derived from an EMBL/GenBank/DDBJ whole genome shotgun (WGS) entry which is preliminary data.</text>
</comment>
<dbReference type="Proteomes" id="UP001152888">
    <property type="component" value="Unassembled WGS sequence"/>
</dbReference>